<accession>A0A7W7M106</accession>
<keyword evidence="3" id="KW-1185">Reference proteome</keyword>
<name>A0A7W7M106_9ACTN</name>
<reference evidence="2 3" key="1">
    <citation type="submission" date="2020-08" db="EMBL/GenBank/DDBJ databases">
        <title>Genomic Encyclopedia of Type Strains, Phase III (KMG-III): the genomes of soil and plant-associated and newly described type strains.</title>
        <authorList>
            <person name="Whitman W."/>
        </authorList>
    </citation>
    <scope>NUCLEOTIDE SEQUENCE [LARGE SCALE GENOMIC DNA]</scope>
    <source>
        <strain evidence="2 3">CECT 3273</strain>
    </source>
</reference>
<feature type="region of interest" description="Disordered" evidence="1">
    <location>
        <begin position="14"/>
        <end position="33"/>
    </location>
</feature>
<organism evidence="2 3">
    <name type="scientific">Streptomyces griseomycini</name>
    <dbReference type="NCBI Taxonomy" id="66895"/>
    <lineage>
        <taxon>Bacteria</taxon>
        <taxon>Bacillati</taxon>
        <taxon>Actinomycetota</taxon>
        <taxon>Actinomycetes</taxon>
        <taxon>Kitasatosporales</taxon>
        <taxon>Streptomycetaceae</taxon>
        <taxon>Streptomyces</taxon>
    </lineage>
</organism>
<evidence type="ECO:0000313" key="3">
    <source>
        <dbReference type="Proteomes" id="UP000579523"/>
    </source>
</evidence>
<gene>
    <name evidence="2" type="ORF">FHS37_003431</name>
</gene>
<sequence>MAADALEHDLTRAARKRGTSWQQVADASGPASRASAESWFVRLEHDAASYRGGHCPGQQRVERARDRG</sequence>
<evidence type="ECO:0000256" key="1">
    <source>
        <dbReference type="SAM" id="MobiDB-lite"/>
    </source>
</evidence>
<dbReference type="RefSeq" id="WP_184821936.1">
    <property type="nucleotide sequence ID" value="NZ_BMTK01000014.1"/>
</dbReference>
<proteinExistence type="predicted"/>
<dbReference type="EMBL" id="JACHJI010000005">
    <property type="protein sequence ID" value="MBB4899371.1"/>
    <property type="molecule type" value="Genomic_DNA"/>
</dbReference>
<evidence type="ECO:0000313" key="2">
    <source>
        <dbReference type="EMBL" id="MBB4899371.1"/>
    </source>
</evidence>
<protein>
    <submittedName>
        <fullName evidence="2">Uncharacterized protein</fullName>
    </submittedName>
</protein>
<dbReference type="AlphaFoldDB" id="A0A7W7M106"/>
<dbReference type="Proteomes" id="UP000579523">
    <property type="component" value="Unassembled WGS sequence"/>
</dbReference>
<comment type="caution">
    <text evidence="2">The sequence shown here is derived from an EMBL/GenBank/DDBJ whole genome shotgun (WGS) entry which is preliminary data.</text>
</comment>